<gene>
    <name evidence="4" type="ORF">K469DRAFT_678287</name>
</gene>
<dbReference type="Proteomes" id="UP000800200">
    <property type="component" value="Unassembled WGS sequence"/>
</dbReference>
<evidence type="ECO:0000313" key="4">
    <source>
        <dbReference type="EMBL" id="KAF2176665.1"/>
    </source>
</evidence>
<dbReference type="GO" id="GO:0016616">
    <property type="term" value="F:oxidoreductase activity, acting on the CH-OH group of donors, NAD or NADP as acceptor"/>
    <property type="evidence" value="ECO:0007669"/>
    <property type="project" value="InterPro"/>
</dbReference>
<dbReference type="PANTHER" id="PTHR43245">
    <property type="entry name" value="BIFUNCTIONAL POLYMYXIN RESISTANCE PROTEIN ARNA"/>
    <property type="match status" value="1"/>
</dbReference>
<dbReference type="OrthoDB" id="331544at2759"/>
<accession>A0A6A6DC06</accession>
<feature type="domain" description="3-beta hydroxysteroid dehydrogenase/isomerase" evidence="3">
    <location>
        <begin position="9"/>
        <end position="273"/>
    </location>
</feature>
<dbReference type="PANTHER" id="PTHR43245:SF51">
    <property type="entry name" value="SHORT CHAIN DEHYDROGENASE_REDUCTASE FAMILY 42E, MEMBER 2"/>
    <property type="match status" value="1"/>
</dbReference>
<dbReference type="Pfam" id="PF01073">
    <property type="entry name" value="3Beta_HSD"/>
    <property type="match status" value="1"/>
</dbReference>
<dbReference type="AlphaFoldDB" id="A0A6A6DC06"/>
<evidence type="ECO:0000313" key="5">
    <source>
        <dbReference type="Proteomes" id="UP000800200"/>
    </source>
</evidence>
<evidence type="ECO:0000256" key="1">
    <source>
        <dbReference type="ARBA" id="ARBA00009219"/>
    </source>
</evidence>
<keyword evidence="2" id="KW-0560">Oxidoreductase</keyword>
<dbReference type="EMBL" id="ML994703">
    <property type="protein sequence ID" value="KAF2176665.1"/>
    <property type="molecule type" value="Genomic_DNA"/>
</dbReference>
<name>A0A6A6DC06_9PEZI</name>
<dbReference type="Gene3D" id="3.40.50.720">
    <property type="entry name" value="NAD(P)-binding Rossmann-like Domain"/>
    <property type="match status" value="1"/>
</dbReference>
<evidence type="ECO:0000259" key="3">
    <source>
        <dbReference type="Pfam" id="PF01073"/>
    </source>
</evidence>
<dbReference type="InterPro" id="IPR050177">
    <property type="entry name" value="Lipid_A_modif_metabolic_enz"/>
</dbReference>
<comment type="similarity">
    <text evidence="1">Belongs to the 3-beta-HSD family.</text>
</comment>
<dbReference type="GO" id="GO:0006694">
    <property type="term" value="P:steroid biosynthetic process"/>
    <property type="evidence" value="ECO:0007669"/>
    <property type="project" value="InterPro"/>
</dbReference>
<sequence>MALPLERILVTGGTGFLGSAIVQALVEAKKYEVTALDINPPSLGTETFSQVRYVRANILHPEELAKVFSEAKPSIVIHTVGVYPLGNARYNLKGQEAVFEINVTGTENVINAAEGSGAKGLVYTSSIAVIVDEIDGNFANVDESWPTGRATLSYGQSKTTAENLVLSSNSPTFRTCALRPATIFGPNDPACIPVIHACISKGETPFIIGDGSNLCDFVYVSNAADAHVLAVCNLLATGTAAGEAFFITNGGPVAFRDFCIAVWKEFGHIPPFQVNIPKGLAWGLGLMAEWATWVTGAQATLSRRAVKDATAVRYVSLVKARRILGYKPRVNLPEALKVACQHYKQLLGGR</sequence>
<evidence type="ECO:0000256" key="2">
    <source>
        <dbReference type="ARBA" id="ARBA00023002"/>
    </source>
</evidence>
<reference evidence="4" key="1">
    <citation type="journal article" date="2020" name="Stud. Mycol.">
        <title>101 Dothideomycetes genomes: a test case for predicting lifestyles and emergence of pathogens.</title>
        <authorList>
            <person name="Haridas S."/>
            <person name="Albert R."/>
            <person name="Binder M."/>
            <person name="Bloem J."/>
            <person name="Labutti K."/>
            <person name="Salamov A."/>
            <person name="Andreopoulos B."/>
            <person name="Baker S."/>
            <person name="Barry K."/>
            <person name="Bills G."/>
            <person name="Bluhm B."/>
            <person name="Cannon C."/>
            <person name="Castanera R."/>
            <person name="Culley D."/>
            <person name="Daum C."/>
            <person name="Ezra D."/>
            <person name="Gonzalez J."/>
            <person name="Henrissat B."/>
            <person name="Kuo A."/>
            <person name="Liang C."/>
            <person name="Lipzen A."/>
            <person name="Lutzoni F."/>
            <person name="Magnuson J."/>
            <person name="Mondo S."/>
            <person name="Nolan M."/>
            <person name="Ohm R."/>
            <person name="Pangilinan J."/>
            <person name="Park H.-J."/>
            <person name="Ramirez L."/>
            <person name="Alfaro M."/>
            <person name="Sun H."/>
            <person name="Tritt A."/>
            <person name="Yoshinaga Y."/>
            <person name="Zwiers L.-H."/>
            <person name="Turgeon B."/>
            <person name="Goodwin S."/>
            <person name="Spatafora J."/>
            <person name="Crous P."/>
            <person name="Grigoriev I."/>
        </authorList>
    </citation>
    <scope>NUCLEOTIDE SEQUENCE</scope>
    <source>
        <strain evidence="4">CBS 207.26</strain>
    </source>
</reference>
<organism evidence="4 5">
    <name type="scientific">Zopfia rhizophila CBS 207.26</name>
    <dbReference type="NCBI Taxonomy" id="1314779"/>
    <lineage>
        <taxon>Eukaryota</taxon>
        <taxon>Fungi</taxon>
        <taxon>Dikarya</taxon>
        <taxon>Ascomycota</taxon>
        <taxon>Pezizomycotina</taxon>
        <taxon>Dothideomycetes</taxon>
        <taxon>Dothideomycetes incertae sedis</taxon>
        <taxon>Zopfiaceae</taxon>
        <taxon>Zopfia</taxon>
    </lineage>
</organism>
<protein>
    <submittedName>
        <fullName evidence="4">C-3 sterol dehydrogenase/C-4 decarboxylase-like protein</fullName>
    </submittedName>
</protein>
<dbReference type="InterPro" id="IPR002225">
    <property type="entry name" value="3Beta_OHSteriod_DH/Estase"/>
</dbReference>
<proteinExistence type="inferred from homology"/>
<dbReference type="InterPro" id="IPR036291">
    <property type="entry name" value="NAD(P)-bd_dom_sf"/>
</dbReference>
<dbReference type="SUPFAM" id="SSF51735">
    <property type="entry name" value="NAD(P)-binding Rossmann-fold domains"/>
    <property type="match status" value="1"/>
</dbReference>
<keyword evidence="5" id="KW-1185">Reference proteome</keyword>